<dbReference type="STRING" id="660517.SAMN04487946_11844"/>
<feature type="domain" description="Response regulatory" evidence="5">
    <location>
        <begin position="119"/>
        <end position="228"/>
    </location>
</feature>
<feature type="domain" description="HTH hxlR-type" evidence="6">
    <location>
        <begin position="15"/>
        <end position="115"/>
    </location>
</feature>
<reference evidence="8" key="1">
    <citation type="submission" date="2016-10" db="EMBL/GenBank/DDBJ databases">
        <authorList>
            <person name="Varghese N."/>
            <person name="Submissions S."/>
        </authorList>
    </citation>
    <scope>NUCLEOTIDE SEQUENCE [LARGE SCALE GENOMIC DNA]</scope>
    <source>
        <strain evidence="8">CGMCC 1.10118</strain>
    </source>
</reference>
<dbReference type="SUPFAM" id="SSF46785">
    <property type="entry name" value="Winged helix' DNA-binding domain"/>
    <property type="match status" value="1"/>
</dbReference>
<dbReference type="SUPFAM" id="SSF52172">
    <property type="entry name" value="CheY-like"/>
    <property type="match status" value="1"/>
</dbReference>
<evidence type="ECO:0000256" key="4">
    <source>
        <dbReference type="PROSITE-ProRule" id="PRU00169"/>
    </source>
</evidence>
<keyword evidence="3" id="KW-0804">Transcription</keyword>
<dbReference type="InterPro" id="IPR013971">
    <property type="entry name" value="HalX_domain"/>
</dbReference>
<dbReference type="InterPro" id="IPR036388">
    <property type="entry name" value="WH-like_DNA-bd_sf"/>
</dbReference>
<accession>A0A1H3KBK9</accession>
<dbReference type="PROSITE" id="PS50110">
    <property type="entry name" value="RESPONSE_REGULATORY"/>
    <property type="match status" value="1"/>
</dbReference>
<dbReference type="GO" id="GO:0003677">
    <property type="term" value="F:DNA binding"/>
    <property type="evidence" value="ECO:0007669"/>
    <property type="project" value="UniProtKB-KW"/>
</dbReference>
<dbReference type="InterPro" id="IPR011006">
    <property type="entry name" value="CheY-like_superfamily"/>
</dbReference>
<keyword evidence="4" id="KW-0597">Phosphoprotein</keyword>
<dbReference type="PANTHER" id="PTHR33204">
    <property type="entry name" value="TRANSCRIPTIONAL REGULATOR, MARR FAMILY"/>
    <property type="match status" value="1"/>
</dbReference>
<dbReference type="InterPro" id="IPR036390">
    <property type="entry name" value="WH_DNA-bd_sf"/>
</dbReference>
<dbReference type="Pfam" id="PF00072">
    <property type="entry name" value="Response_reg"/>
    <property type="match status" value="1"/>
</dbReference>
<dbReference type="OrthoDB" id="10490at2157"/>
<dbReference type="Pfam" id="PF01638">
    <property type="entry name" value="HxlR"/>
    <property type="match status" value="1"/>
</dbReference>
<keyword evidence="1" id="KW-0805">Transcription regulation</keyword>
<dbReference type="InterPro" id="IPR001789">
    <property type="entry name" value="Sig_transdc_resp-reg_receiver"/>
</dbReference>
<keyword evidence="2" id="KW-0238">DNA-binding</keyword>
<evidence type="ECO:0000313" key="8">
    <source>
        <dbReference type="Proteomes" id="UP000199170"/>
    </source>
</evidence>
<dbReference type="Gene3D" id="3.40.50.2300">
    <property type="match status" value="1"/>
</dbReference>
<evidence type="ECO:0000256" key="2">
    <source>
        <dbReference type="ARBA" id="ARBA00023125"/>
    </source>
</evidence>
<evidence type="ECO:0000259" key="5">
    <source>
        <dbReference type="PROSITE" id="PS50110"/>
    </source>
</evidence>
<dbReference type="PANTHER" id="PTHR33204:SF18">
    <property type="entry name" value="TRANSCRIPTIONAL REGULATORY PROTEIN"/>
    <property type="match status" value="1"/>
</dbReference>
<dbReference type="RefSeq" id="WP_089769566.1">
    <property type="nucleotide sequence ID" value="NZ_FNPB01000018.1"/>
</dbReference>
<evidence type="ECO:0000259" key="6">
    <source>
        <dbReference type="PROSITE" id="PS51118"/>
    </source>
</evidence>
<sequence length="296" mass="33831">MTRSDRSSDGSADENKYLAEAANLISKKWYPVIIRLLLDSGSLGFNDLQTRLEPISAKVLTDALDELQETGLVERRVISESPLRVEYSLTPKGEELQATIQSLVDWGERHLAEDVGPPTVLVADDDRRLAEMHSEWLEPDYDVRVTYDGDETIKAFDDDVDLVVLDRRMPGLSGDELVEWIRQNNLDCRIVLLTSQDPDTDIVALDFDEYLTKPTDRSELLDVVNTVLDRREHDALVREYLALRSKQALLKTELGYQDRDENEEYRRLITRIEELEAEIDEVPESALRPIVTEDTA</sequence>
<dbReference type="InterPro" id="IPR002577">
    <property type="entry name" value="HTH_HxlR"/>
</dbReference>
<dbReference type="Pfam" id="PF08663">
    <property type="entry name" value="HalX"/>
    <property type="match status" value="1"/>
</dbReference>
<dbReference type="EMBL" id="FNPB01000018">
    <property type="protein sequence ID" value="SDY49550.1"/>
    <property type="molecule type" value="Genomic_DNA"/>
</dbReference>
<organism evidence="7 8">
    <name type="scientific">Halobellus clavatus</name>
    <dbReference type="NCBI Taxonomy" id="660517"/>
    <lineage>
        <taxon>Archaea</taxon>
        <taxon>Methanobacteriati</taxon>
        <taxon>Methanobacteriota</taxon>
        <taxon>Stenosarchaea group</taxon>
        <taxon>Halobacteria</taxon>
        <taxon>Halobacteriales</taxon>
        <taxon>Haloferacaceae</taxon>
        <taxon>Halobellus</taxon>
    </lineage>
</organism>
<evidence type="ECO:0000313" key="7">
    <source>
        <dbReference type="EMBL" id="SDY49550.1"/>
    </source>
</evidence>
<keyword evidence="8" id="KW-1185">Reference proteome</keyword>
<dbReference type="Proteomes" id="UP000199170">
    <property type="component" value="Unassembled WGS sequence"/>
</dbReference>
<name>A0A1H3KBK9_9EURY</name>
<dbReference type="Gene3D" id="1.10.10.10">
    <property type="entry name" value="Winged helix-like DNA-binding domain superfamily/Winged helix DNA-binding domain"/>
    <property type="match status" value="1"/>
</dbReference>
<protein>
    <submittedName>
        <fullName evidence="7">Transcriptional regulator, HxlR family</fullName>
    </submittedName>
</protein>
<feature type="modified residue" description="4-aspartylphosphate" evidence="4">
    <location>
        <position position="166"/>
    </location>
</feature>
<evidence type="ECO:0000256" key="3">
    <source>
        <dbReference type="ARBA" id="ARBA00023163"/>
    </source>
</evidence>
<evidence type="ECO:0000256" key="1">
    <source>
        <dbReference type="ARBA" id="ARBA00023015"/>
    </source>
</evidence>
<dbReference type="GO" id="GO:0000160">
    <property type="term" value="P:phosphorelay signal transduction system"/>
    <property type="evidence" value="ECO:0007669"/>
    <property type="project" value="InterPro"/>
</dbReference>
<gene>
    <name evidence="7" type="ORF">SAMN04487946_11844</name>
</gene>
<proteinExistence type="predicted"/>
<dbReference type="SMART" id="SM00448">
    <property type="entry name" value="REC"/>
    <property type="match status" value="1"/>
</dbReference>
<dbReference type="AlphaFoldDB" id="A0A1H3KBK9"/>
<dbReference type="PROSITE" id="PS51118">
    <property type="entry name" value="HTH_HXLR"/>
    <property type="match status" value="1"/>
</dbReference>